<name>A0A0F8WJS6_9ZZZZ</name>
<feature type="non-terminal residue" evidence="1">
    <location>
        <position position="1"/>
    </location>
</feature>
<evidence type="ECO:0000313" key="1">
    <source>
        <dbReference type="EMBL" id="KKK48450.1"/>
    </source>
</evidence>
<dbReference type="AlphaFoldDB" id="A0A0F8WJS6"/>
<gene>
    <name evidence="1" type="ORF">LCGC14_3145010</name>
</gene>
<proteinExistence type="predicted"/>
<accession>A0A0F8WJS6</accession>
<protein>
    <submittedName>
        <fullName evidence="1">Uncharacterized protein</fullName>
    </submittedName>
</protein>
<sequence>ITLRLGIFKGGELGLNIGTIGGDLAFKYGFMDYEKPFQLSVIAGAGLYYCRFHLETWRAH</sequence>
<dbReference type="EMBL" id="LAZR01069058">
    <property type="protein sequence ID" value="KKK48450.1"/>
    <property type="molecule type" value="Genomic_DNA"/>
</dbReference>
<reference evidence="1" key="1">
    <citation type="journal article" date="2015" name="Nature">
        <title>Complex archaea that bridge the gap between prokaryotes and eukaryotes.</title>
        <authorList>
            <person name="Spang A."/>
            <person name="Saw J.H."/>
            <person name="Jorgensen S.L."/>
            <person name="Zaremba-Niedzwiedzka K."/>
            <person name="Martijn J."/>
            <person name="Lind A.E."/>
            <person name="van Eijk R."/>
            <person name="Schleper C."/>
            <person name="Guy L."/>
            <person name="Ettema T.J."/>
        </authorList>
    </citation>
    <scope>NUCLEOTIDE SEQUENCE</scope>
</reference>
<comment type="caution">
    <text evidence="1">The sequence shown here is derived from an EMBL/GenBank/DDBJ whole genome shotgun (WGS) entry which is preliminary data.</text>
</comment>
<organism evidence="1">
    <name type="scientific">marine sediment metagenome</name>
    <dbReference type="NCBI Taxonomy" id="412755"/>
    <lineage>
        <taxon>unclassified sequences</taxon>
        <taxon>metagenomes</taxon>
        <taxon>ecological metagenomes</taxon>
    </lineage>
</organism>